<evidence type="ECO:0000256" key="2">
    <source>
        <dbReference type="ARBA" id="ARBA00012190"/>
    </source>
</evidence>
<evidence type="ECO:0000256" key="7">
    <source>
        <dbReference type="ARBA" id="ARBA00022853"/>
    </source>
</evidence>
<evidence type="ECO:0000313" key="14">
    <source>
        <dbReference type="EMBL" id="KAL0950582.1"/>
    </source>
</evidence>
<feature type="domain" description="DOT1" evidence="13">
    <location>
        <begin position="271"/>
        <end position="614"/>
    </location>
</feature>
<evidence type="ECO:0000256" key="10">
    <source>
        <dbReference type="ARBA" id="ARBA00047770"/>
    </source>
</evidence>
<organism evidence="14 15">
    <name type="scientific">Hohenbuehelia grisea</name>
    <dbReference type="NCBI Taxonomy" id="104357"/>
    <lineage>
        <taxon>Eukaryota</taxon>
        <taxon>Fungi</taxon>
        <taxon>Dikarya</taxon>
        <taxon>Basidiomycota</taxon>
        <taxon>Agaricomycotina</taxon>
        <taxon>Agaricomycetes</taxon>
        <taxon>Agaricomycetidae</taxon>
        <taxon>Agaricales</taxon>
        <taxon>Pleurotineae</taxon>
        <taxon>Pleurotaceae</taxon>
        <taxon>Hohenbuehelia</taxon>
    </lineage>
</organism>
<dbReference type="Pfam" id="PF08123">
    <property type="entry name" value="DOT1"/>
    <property type="match status" value="1"/>
</dbReference>
<feature type="region of interest" description="Disordered" evidence="12">
    <location>
        <begin position="258"/>
        <end position="317"/>
    </location>
</feature>
<dbReference type="Proteomes" id="UP001556367">
    <property type="component" value="Unassembled WGS sequence"/>
</dbReference>
<feature type="compositionally biased region" description="Low complexity" evidence="12">
    <location>
        <begin position="102"/>
        <end position="118"/>
    </location>
</feature>
<dbReference type="SUPFAM" id="SSF53335">
    <property type="entry name" value="S-adenosyl-L-methionine-dependent methyltransferases"/>
    <property type="match status" value="1"/>
</dbReference>
<dbReference type="Gene3D" id="3.40.50.150">
    <property type="entry name" value="Vaccinia Virus protein VP39"/>
    <property type="match status" value="1"/>
</dbReference>
<dbReference type="PANTHER" id="PTHR21451:SF0">
    <property type="entry name" value="HISTONE-LYSINE N-METHYLTRANSFERASE, H3 LYSINE-79 SPECIFIC"/>
    <property type="match status" value="1"/>
</dbReference>
<keyword evidence="6 11" id="KW-0949">S-adenosyl-L-methionine</keyword>
<protein>
    <recommendedName>
        <fullName evidence="3 11">Histone-lysine N-methyltransferase, H3 lysine-79 specific</fullName>
        <ecNumber evidence="2 11">2.1.1.360</ecNumber>
    </recommendedName>
    <alternativeName>
        <fullName evidence="9 11">Histone H3-K79 methyltransferase</fullName>
    </alternativeName>
</protein>
<dbReference type="EC" id="2.1.1.360" evidence="2 11"/>
<keyword evidence="5 11" id="KW-0808">Transferase</keyword>
<evidence type="ECO:0000256" key="9">
    <source>
        <dbReference type="ARBA" id="ARBA00029821"/>
    </source>
</evidence>
<accession>A0ABR3J511</accession>
<name>A0ABR3J511_9AGAR</name>
<comment type="caution">
    <text evidence="14">The sequence shown here is derived from an EMBL/GenBank/DDBJ whole genome shotgun (WGS) entry which is preliminary data.</text>
</comment>
<feature type="compositionally biased region" description="Low complexity" evidence="12">
    <location>
        <begin position="280"/>
        <end position="311"/>
    </location>
</feature>
<gene>
    <name evidence="14" type="ORF">HGRIS_007377</name>
</gene>
<feature type="compositionally biased region" description="Pro residues" evidence="12">
    <location>
        <begin position="268"/>
        <end position="279"/>
    </location>
</feature>
<reference evidence="15" key="1">
    <citation type="submission" date="2024-06" db="EMBL/GenBank/DDBJ databases">
        <title>Multi-omics analyses provide insights into the biosynthesis of the anticancer antibiotic pleurotin in Hohenbuehelia grisea.</title>
        <authorList>
            <person name="Weaver J.A."/>
            <person name="Alberti F."/>
        </authorList>
    </citation>
    <scope>NUCLEOTIDE SEQUENCE [LARGE SCALE GENOMIC DNA]</scope>
    <source>
        <strain evidence="15">T-177</strain>
    </source>
</reference>
<evidence type="ECO:0000256" key="3">
    <source>
        <dbReference type="ARBA" id="ARBA00020987"/>
    </source>
</evidence>
<dbReference type="InterPro" id="IPR030445">
    <property type="entry name" value="H3-K79_meTrfase"/>
</dbReference>
<comment type="catalytic activity">
    <reaction evidence="10 11">
        <text>L-lysyl(79)-[histone H3] + 3 S-adenosyl-L-methionine = N(6),N(6),N(6)-trimethyl-L-lysyl(79)-[histone H3] + 3 S-adenosyl-L-homocysteine + 3 H(+)</text>
        <dbReference type="Rhea" id="RHEA:60328"/>
        <dbReference type="Rhea" id="RHEA-COMP:15549"/>
        <dbReference type="Rhea" id="RHEA-COMP:15552"/>
        <dbReference type="ChEBI" id="CHEBI:15378"/>
        <dbReference type="ChEBI" id="CHEBI:29969"/>
        <dbReference type="ChEBI" id="CHEBI:57856"/>
        <dbReference type="ChEBI" id="CHEBI:59789"/>
        <dbReference type="ChEBI" id="CHEBI:61961"/>
        <dbReference type="EC" id="2.1.1.360"/>
    </reaction>
</comment>
<comment type="miscellaneous">
    <text evidence="11">In contrast to other lysine histone methyltransferases, it does not contain a SET domain, suggesting the existence of another mechanism for methylation of lysine residues of histones.</text>
</comment>
<feature type="compositionally biased region" description="Polar residues" evidence="12">
    <location>
        <begin position="135"/>
        <end position="149"/>
    </location>
</feature>
<comment type="subcellular location">
    <subcellularLocation>
        <location evidence="1 11">Nucleus</location>
    </subcellularLocation>
</comment>
<evidence type="ECO:0000256" key="5">
    <source>
        <dbReference type="ARBA" id="ARBA00022679"/>
    </source>
</evidence>
<evidence type="ECO:0000259" key="13">
    <source>
        <dbReference type="PROSITE" id="PS51569"/>
    </source>
</evidence>
<evidence type="ECO:0000256" key="6">
    <source>
        <dbReference type="ARBA" id="ARBA00022691"/>
    </source>
</evidence>
<feature type="region of interest" description="Disordered" evidence="12">
    <location>
        <begin position="1"/>
        <end position="149"/>
    </location>
</feature>
<dbReference type="InterPro" id="IPR025789">
    <property type="entry name" value="DOT1_dom"/>
</dbReference>
<keyword evidence="8 11" id="KW-0539">Nucleus</keyword>
<comment type="activity regulation">
    <text evidence="11">Ubiquitination of histone H2B to form H2BK123ub1 is required for efficient DOT1 methyltransferase activity on histone H3.</text>
</comment>
<dbReference type="EMBL" id="JASNQZ010000011">
    <property type="protein sequence ID" value="KAL0950582.1"/>
    <property type="molecule type" value="Genomic_DNA"/>
</dbReference>
<evidence type="ECO:0000256" key="12">
    <source>
        <dbReference type="SAM" id="MobiDB-lite"/>
    </source>
</evidence>
<dbReference type="PANTHER" id="PTHR21451">
    <property type="entry name" value="HISTONE H3 METHYLTRANSFERASE"/>
    <property type="match status" value="1"/>
</dbReference>
<comment type="function">
    <text evidence="11">Histone methyltransferase that specifically trimethylates histone H3 to form H3K79me3. This methylation is required for telomere silencing and for the pachytene checkpoint during the meiotic cell cycle by allowing the recruitment of RAD9 to double strand breaks. Nucleosomes are preferred as substrate compared to free histone.</text>
</comment>
<dbReference type="InterPro" id="IPR029063">
    <property type="entry name" value="SAM-dependent_MTases_sf"/>
</dbReference>
<keyword evidence="4 11" id="KW-0489">Methyltransferase</keyword>
<evidence type="ECO:0000256" key="8">
    <source>
        <dbReference type="ARBA" id="ARBA00023242"/>
    </source>
</evidence>
<comment type="similarity">
    <text evidence="11">Belongs to the class I-like SAM-binding methyltransferase superfamily. DOT1 family.</text>
</comment>
<dbReference type="CDD" id="cd02440">
    <property type="entry name" value="AdoMet_MTases"/>
    <property type="match status" value="1"/>
</dbReference>
<proteinExistence type="inferred from homology"/>
<feature type="compositionally biased region" description="Low complexity" evidence="12">
    <location>
        <begin position="11"/>
        <end position="38"/>
    </location>
</feature>
<evidence type="ECO:0000256" key="11">
    <source>
        <dbReference type="RuleBase" id="RU271113"/>
    </source>
</evidence>
<feature type="compositionally biased region" description="Low complexity" evidence="12">
    <location>
        <begin position="71"/>
        <end position="82"/>
    </location>
</feature>
<evidence type="ECO:0000313" key="15">
    <source>
        <dbReference type="Proteomes" id="UP001556367"/>
    </source>
</evidence>
<dbReference type="PROSITE" id="PS51569">
    <property type="entry name" value="DOT1"/>
    <property type="match status" value="1"/>
</dbReference>
<evidence type="ECO:0000256" key="4">
    <source>
        <dbReference type="ARBA" id="ARBA00022603"/>
    </source>
</evidence>
<keyword evidence="7 11" id="KW-0156">Chromatin regulator</keyword>
<keyword evidence="15" id="KW-1185">Reference proteome</keyword>
<feature type="compositionally biased region" description="Low complexity" evidence="12">
    <location>
        <begin position="47"/>
        <end position="64"/>
    </location>
</feature>
<sequence length="626" mass="68627">MLTSAHARPASSDLSFFSTSRSSKPVASTVSTVVVTTRIARRPAPTPIALTAPPDSSPAPAAAPSRKRKSPSTPSLASAALSRDVKRLRATPSGDKPRKRVASSSKSSSKSSSRASSRQNTQAPSPEPIYRSCRSRSTSLFPNPDQASTPINRAWLTDADGAAGSRYASSEAVVKRLMRTYKAYFTNPSDPNDKSFEPHPTDYPVAELEYPNSNATERFVLLAPKDKDHYNPILCLEKTLYTMIECYLTPEQQSLFGSIPNDSLVEAPSPPPSPSPSPPNSYASTSSSSSSRSNASLSSLTSLSSSGSRPHTPSPLKPQVNYLRALQRAIHIRDGPLFVMTLSAINSLLRMLKYPKLPFDPFSSTPRNAFLDTVDSWATNGTGLPQKVLFRIIEENYQRSVGPHVASLKNYEAFSSTVYGELMPSFVHEMIRQVGLKEDSLFLDLGSGVGNVVLQASFETGCRSFGVELMPAPATVAQKQLEQFKIRCRMWGLKLGEVELEQGDMLTSQRVTELLPKADVVLVDNKVFEESLNMALRPKFLDLKEGAIVVSLSPFVPTLNARMTERNVDDISAIFDVTERHYKSGSVSWGPSGGSYYLHRVDREGYSKIREQFENSRAGRTSRSRR</sequence>
<evidence type="ECO:0000256" key="1">
    <source>
        <dbReference type="ARBA" id="ARBA00004123"/>
    </source>
</evidence>